<evidence type="ECO:0000256" key="2">
    <source>
        <dbReference type="SAM" id="MobiDB-lite"/>
    </source>
</evidence>
<keyword evidence="1" id="KW-0175">Coiled coil</keyword>
<dbReference type="InterPro" id="IPR018770">
    <property type="entry name" value="ChloroindolylP_hydrolase"/>
</dbReference>
<reference evidence="4" key="2">
    <citation type="journal article" date="2021" name="PeerJ">
        <title>Extensive microbial diversity within the chicken gut microbiome revealed by metagenomics and culture.</title>
        <authorList>
            <person name="Gilroy R."/>
            <person name="Ravi A."/>
            <person name="Getino M."/>
            <person name="Pursley I."/>
            <person name="Horton D.L."/>
            <person name="Alikhan N.F."/>
            <person name="Baker D."/>
            <person name="Gharbi K."/>
            <person name="Hall N."/>
            <person name="Watson M."/>
            <person name="Adriaenssens E.M."/>
            <person name="Foster-Nyarko E."/>
            <person name="Jarju S."/>
            <person name="Secka A."/>
            <person name="Antonio M."/>
            <person name="Oren A."/>
            <person name="Chaudhuri R.R."/>
            <person name="La Ragione R."/>
            <person name="Hildebrand F."/>
            <person name="Pallen M.J."/>
        </authorList>
    </citation>
    <scope>NUCLEOTIDE SEQUENCE</scope>
    <source>
        <strain evidence="4">ChiW13-3771</strain>
    </source>
</reference>
<dbReference type="Proteomes" id="UP000824201">
    <property type="component" value="Unassembled WGS sequence"/>
</dbReference>
<keyword evidence="3" id="KW-0472">Membrane</keyword>
<evidence type="ECO:0000313" key="4">
    <source>
        <dbReference type="EMBL" id="HIR87910.1"/>
    </source>
</evidence>
<keyword evidence="3" id="KW-0812">Transmembrane</keyword>
<sequence length="416" mass="48304">MSKYDLDLGNLMEQVQKAIESVDYKKLNEDISGTIGTAINEVKKSLNIKTKNEETADYEYRDYREVNSSAQNQSQTGESSYSYSDRKNQEQEIEKQYPYGQYSVPARNIGRIPGILMTVFGAIGMGSFGLPLLICWVMWLVSEFEGGDFAITVAAITPFFLASIILFGRGLYLDMRSSRFRKYMRRIGSKTVCSIEELANIIEKSDSYVVKDLKRMINIGMFPEGHMDQEEKCFILDHKTYQYYLETKQQLEQRLREEEEIEQREQDNPRQKELHLVIETGKNYVNQIRKVNDELPEVEISEKLDRMEKVISQIFTCVELHPEKLPEITKFLDYYMPTTLKLVQAYKNFENEPIQTDNIVSSKREIRQIVDTINEAFENLMDSLYDDMAMDISADISVLKTMLAQEGLTGNDFERK</sequence>
<accession>A0A9D1ED20</accession>
<organism evidence="4 5">
    <name type="scientific">Candidatus Fimimorpha faecalis</name>
    <dbReference type="NCBI Taxonomy" id="2840824"/>
    <lineage>
        <taxon>Bacteria</taxon>
        <taxon>Bacillati</taxon>
        <taxon>Bacillota</taxon>
        <taxon>Clostridia</taxon>
        <taxon>Eubacteriales</taxon>
        <taxon>Candidatus Fimimorpha</taxon>
    </lineage>
</organism>
<feature type="transmembrane region" description="Helical" evidence="3">
    <location>
        <begin position="151"/>
        <end position="172"/>
    </location>
</feature>
<reference evidence="4" key="1">
    <citation type="submission" date="2020-10" db="EMBL/GenBank/DDBJ databases">
        <authorList>
            <person name="Gilroy R."/>
        </authorList>
    </citation>
    <scope>NUCLEOTIDE SEQUENCE</scope>
    <source>
        <strain evidence="4">ChiW13-3771</strain>
    </source>
</reference>
<feature type="compositionally biased region" description="Polar residues" evidence="2">
    <location>
        <begin position="66"/>
        <end position="83"/>
    </location>
</feature>
<dbReference type="Pfam" id="PF10112">
    <property type="entry name" value="Halogen_Hydrol"/>
    <property type="match status" value="1"/>
</dbReference>
<evidence type="ECO:0000313" key="5">
    <source>
        <dbReference type="Proteomes" id="UP000824201"/>
    </source>
</evidence>
<comment type="caution">
    <text evidence="4">The sequence shown here is derived from an EMBL/GenBank/DDBJ whole genome shotgun (WGS) entry which is preliminary data.</text>
</comment>
<evidence type="ECO:0000256" key="1">
    <source>
        <dbReference type="SAM" id="Coils"/>
    </source>
</evidence>
<gene>
    <name evidence="4" type="ORF">IAC96_03065</name>
</gene>
<feature type="region of interest" description="Disordered" evidence="2">
    <location>
        <begin position="64"/>
        <end position="87"/>
    </location>
</feature>
<keyword evidence="3" id="KW-1133">Transmembrane helix</keyword>
<dbReference type="EMBL" id="DVHN01000035">
    <property type="protein sequence ID" value="HIR87910.1"/>
    <property type="molecule type" value="Genomic_DNA"/>
</dbReference>
<dbReference type="AlphaFoldDB" id="A0A9D1ED20"/>
<evidence type="ECO:0000256" key="3">
    <source>
        <dbReference type="SAM" id="Phobius"/>
    </source>
</evidence>
<feature type="coiled-coil region" evidence="1">
    <location>
        <begin position="241"/>
        <end position="268"/>
    </location>
</feature>
<feature type="transmembrane region" description="Helical" evidence="3">
    <location>
        <begin position="115"/>
        <end position="139"/>
    </location>
</feature>
<protein>
    <submittedName>
        <fullName evidence="4">5-bromo-4-chloroindolyl phosphate hydrolysis family protein</fullName>
    </submittedName>
</protein>
<proteinExistence type="predicted"/>
<name>A0A9D1ED20_9FIRM</name>